<evidence type="ECO:0000313" key="13">
    <source>
        <dbReference type="Proteomes" id="UP001603857"/>
    </source>
</evidence>
<keyword evidence="6" id="KW-0804">Transcription</keyword>
<evidence type="ECO:0000256" key="5">
    <source>
        <dbReference type="ARBA" id="ARBA00023155"/>
    </source>
</evidence>
<evidence type="ECO:0000256" key="9">
    <source>
        <dbReference type="RuleBase" id="RU000682"/>
    </source>
</evidence>
<dbReference type="PANTHER" id="PTHR45714">
    <property type="entry name" value="HOMEOBOX-LEUCINE ZIPPER PROTEIN HAT14"/>
    <property type="match status" value="1"/>
</dbReference>
<dbReference type="InterPro" id="IPR001356">
    <property type="entry name" value="HD"/>
</dbReference>
<dbReference type="SMART" id="SM00340">
    <property type="entry name" value="HALZ"/>
    <property type="match status" value="1"/>
</dbReference>
<dbReference type="Pfam" id="PF02183">
    <property type="entry name" value="HALZ"/>
    <property type="match status" value="1"/>
</dbReference>
<keyword evidence="4 8" id="KW-0238">DNA-binding</keyword>
<keyword evidence="3" id="KW-0805">Transcription regulation</keyword>
<dbReference type="PROSITE" id="PS00027">
    <property type="entry name" value="HOMEOBOX_1"/>
    <property type="match status" value="1"/>
</dbReference>
<feature type="DNA-binding region" description="Homeobox" evidence="8">
    <location>
        <begin position="124"/>
        <end position="183"/>
    </location>
</feature>
<dbReference type="PROSITE" id="PS50071">
    <property type="entry name" value="HOMEOBOX_2"/>
    <property type="match status" value="1"/>
</dbReference>
<evidence type="ECO:0000256" key="10">
    <source>
        <dbReference type="SAM" id="Coils"/>
    </source>
</evidence>
<proteinExistence type="inferred from homology"/>
<evidence type="ECO:0000256" key="7">
    <source>
        <dbReference type="ARBA" id="ARBA00023242"/>
    </source>
</evidence>
<evidence type="ECO:0000256" key="1">
    <source>
        <dbReference type="ARBA" id="ARBA00004123"/>
    </source>
</evidence>
<sequence length="286" mass="32108">MSFHNTGLGLGLGLGLVGFHRDHQSSENCIESHKKKVENPSKCNKAYPSLRLGPPDDDEVNNQPCSKTESYECFHPQVSSPSAVSSFSNSSSIKRERDHVLGEAFEAEVEKVPTTVGDVDEDGNPRKKLRLTKQQSAILEENFKEHSTLNPKQKQELAMKLNLRARQVEVWFQNRRARTKLKQTESDCEQLKKYCDTLTEENKRLQKEVQELKSMQTRAVPLYMQIPAATLSICPSCERICGGNNSHNNDNNGSSHTTTLLIGSNNPHNHFHKSNYPFSHSSSAAC</sequence>
<dbReference type="PANTHER" id="PTHR45714:SF62">
    <property type="entry name" value="HOMEOBOX ASSOCIATED LEUCINE ZIPPER PROTEIN"/>
    <property type="match status" value="1"/>
</dbReference>
<evidence type="ECO:0000259" key="11">
    <source>
        <dbReference type="PROSITE" id="PS50071"/>
    </source>
</evidence>
<comment type="similarity">
    <text evidence="2">Belongs to the HD-ZIP homeobox family. Class II subfamily.</text>
</comment>
<evidence type="ECO:0000256" key="3">
    <source>
        <dbReference type="ARBA" id="ARBA00023015"/>
    </source>
</evidence>
<feature type="domain" description="Homeobox" evidence="11">
    <location>
        <begin position="122"/>
        <end position="182"/>
    </location>
</feature>
<evidence type="ECO:0000256" key="2">
    <source>
        <dbReference type="ARBA" id="ARBA00006074"/>
    </source>
</evidence>
<dbReference type="InterPro" id="IPR017970">
    <property type="entry name" value="Homeobox_CS"/>
</dbReference>
<keyword evidence="5 8" id="KW-0371">Homeobox</keyword>
<dbReference type="Gene3D" id="1.10.10.60">
    <property type="entry name" value="Homeodomain-like"/>
    <property type="match status" value="1"/>
</dbReference>
<gene>
    <name evidence="12" type="ORF">Fmac_031755</name>
</gene>
<dbReference type="SUPFAM" id="SSF46689">
    <property type="entry name" value="Homeodomain-like"/>
    <property type="match status" value="1"/>
</dbReference>
<dbReference type="GO" id="GO:0005634">
    <property type="term" value="C:nucleus"/>
    <property type="evidence" value="ECO:0007669"/>
    <property type="project" value="UniProtKB-SubCell"/>
</dbReference>
<evidence type="ECO:0000313" key="12">
    <source>
        <dbReference type="EMBL" id="KAL2317879.1"/>
    </source>
</evidence>
<comment type="caution">
    <text evidence="12">The sequence shown here is derived from an EMBL/GenBank/DDBJ whole genome shotgun (WGS) entry which is preliminary data.</text>
</comment>
<dbReference type="CDD" id="cd00086">
    <property type="entry name" value="homeodomain"/>
    <property type="match status" value="1"/>
</dbReference>
<keyword evidence="10" id="KW-0175">Coiled coil</keyword>
<keyword evidence="7 8" id="KW-0539">Nucleus</keyword>
<dbReference type="Pfam" id="PF00046">
    <property type="entry name" value="Homeodomain"/>
    <property type="match status" value="1"/>
</dbReference>
<evidence type="ECO:0000256" key="4">
    <source>
        <dbReference type="ARBA" id="ARBA00023125"/>
    </source>
</evidence>
<feature type="coiled-coil region" evidence="10">
    <location>
        <begin position="174"/>
        <end position="218"/>
    </location>
</feature>
<keyword evidence="13" id="KW-1185">Reference proteome</keyword>
<comment type="subcellular location">
    <subcellularLocation>
        <location evidence="1 8 9">Nucleus</location>
    </subcellularLocation>
</comment>
<dbReference type="Proteomes" id="UP001603857">
    <property type="component" value="Unassembled WGS sequence"/>
</dbReference>
<dbReference type="SMART" id="SM00389">
    <property type="entry name" value="HOX"/>
    <property type="match status" value="1"/>
</dbReference>
<protein>
    <recommendedName>
        <fullName evidence="11">Homeobox domain-containing protein</fullName>
    </recommendedName>
</protein>
<name>A0ABD1L2Y5_9FABA</name>
<dbReference type="InterPro" id="IPR009057">
    <property type="entry name" value="Homeodomain-like_sf"/>
</dbReference>
<dbReference type="InterPro" id="IPR050762">
    <property type="entry name" value="HD-ZIP_Homeobox_LZ_Class_II"/>
</dbReference>
<dbReference type="GO" id="GO:0003677">
    <property type="term" value="F:DNA binding"/>
    <property type="evidence" value="ECO:0007669"/>
    <property type="project" value="UniProtKB-UniRule"/>
</dbReference>
<reference evidence="12 13" key="1">
    <citation type="submission" date="2024-08" db="EMBL/GenBank/DDBJ databases">
        <title>Insights into the chromosomal genome structure of Flemingia macrophylla.</title>
        <authorList>
            <person name="Ding Y."/>
            <person name="Zhao Y."/>
            <person name="Bi W."/>
            <person name="Wu M."/>
            <person name="Zhao G."/>
            <person name="Gong Y."/>
            <person name="Li W."/>
            <person name="Zhang P."/>
        </authorList>
    </citation>
    <scope>NUCLEOTIDE SEQUENCE [LARGE SCALE GENOMIC DNA]</scope>
    <source>
        <strain evidence="12">DYQJB</strain>
        <tissue evidence="12">Leaf</tissue>
    </source>
</reference>
<accession>A0ABD1L2Y5</accession>
<dbReference type="EMBL" id="JBGMDY010000011">
    <property type="protein sequence ID" value="KAL2317879.1"/>
    <property type="molecule type" value="Genomic_DNA"/>
</dbReference>
<evidence type="ECO:0000256" key="8">
    <source>
        <dbReference type="PROSITE-ProRule" id="PRU00108"/>
    </source>
</evidence>
<organism evidence="12 13">
    <name type="scientific">Flemingia macrophylla</name>
    <dbReference type="NCBI Taxonomy" id="520843"/>
    <lineage>
        <taxon>Eukaryota</taxon>
        <taxon>Viridiplantae</taxon>
        <taxon>Streptophyta</taxon>
        <taxon>Embryophyta</taxon>
        <taxon>Tracheophyta</taxon>
        <taxon>Spermatophyta</taxon>
        <taxon>Magnoliopsida</taxon>
        <taxon>eudicotyledons</taxon>
        <taxon>Gunneridae</taxon>
        <taxon>Pentapetalae</taxon>
        <taxon>rosids</taxon>
        <taxon>fabids</taxon>
        <taxon>Fabales</taxon>
        <taxon>Fabaceae</taxon>
        <taxon>Papilionoideae</taxon>
        <taxon>50 kb inversion clade</taxon>
        <taxon>NPAAA clade</taxon>
        <taxon>indigoferoid/millettioid clade</taxon>
        <taxon>Phaseoleae</taxon>
        <taxon>Flemingia</taxon>
    </lineage>
</organism>
<evidence type="ECO:0000256" key="6">
    <source>
        <dbReference type="ARBA" id="ARBA00023163"/>
    </source>
</evidence>
<dbReference type="InterPro" id="IPR003106">
    <property type="entry name" value="Leu_zip_homeo"/>
</dbReference>
<dbReference type="AlphaFoldDB" id="A0ABD1L2Y5"/>